<protein>
    <submittedName>
        <fullName evidence="1">Uncharacterized protein</fullName>
    </submittedName>
</protein>
<name>A0A8E0RZU6_9TREM</name>
<dbReference type="AlphaFoldDB" id="A0A8E0RZU6"/>
<gene>
    <name evidence="1" type="ORF">FBUS_00979</name>
</gene>
<organism evidence="1 2">
    <name type="scientific">Fasciolopsis buskii</name>
    <dbReference type="NCBI Taxonomy" id="27845"/>
    <lineage>
        <taxon>Eukaryota</taxon>
        <taxon>Metazoa</taxon>
        <taxon>Spiralia</taxon>
        <taxon>Lophotrochozoa</taxon>
        <taxon>Platyhelminthes</taxon>
        <taxon>Trematoda</taxon>
        <taxon>Digenea</taxon>
        <taxon>Plagiorchiida</taxon>
        <taxon>Echinostomata</taxon>
        <taxon>Echinostomatoidea</taxon>
        <taxon>Fasciolidae</taxon>
        <taxon>Fasciolopsis</taxon>
    </lineage>
</organism>
<evidence type="ECO:0000313" key="2">
    <source>
        <dbReference type="Proteomes" id="UP000728185"/>
    </source>
</evidence>
<accession>A0A8E0RZU6</accession>
<reference evidence="1" key="1">
    <citation type="submission" date="2019-05" db="EMBL/GenBank/DDBJ databases">
        <title>Annotation for the trematode Fasciolopsis buski.</title>
        <authorList>
            <person name="Choi Y.-J."/>
        </authorList>
    </citation>
    <scope>NUCLEOTIDE SEQUENCE</scope>
    <source>
        <strain evidence="1">HT</strain>
        <tissue evidence="1">Whole worm</tissue>
    </source>
</reference>
<proteinExistence type="predicted"/>
<sequence>MYSASVVQRLALAAQTLTFGLGHTPDFLAIGAGIINRLAKRPVNAFLGVLFTNRHNQTATQPVTAAAVQHWRRDQRYSATGAPPSETH</sequence>
<dbReference type="Proteomes" id="UP000728185">
    <property type="component" value="Unassembled WGS sequence"/>
</dbReference>
<evidence type="ECO:0000313" key="1">
    <source>
        <dbReference type="EMBL" id="KAA0196671.1"/>
    </source>
</evidence>
<dbReference type="EMBL" id="LUCM01002882">
    <property type="protein sequence ID" value="KAA0196671.1"/>
    <property type="molecule type" value="Genomic_DNA"/>
</dbReference>
<comment type="caution">
    <text evidence="1">The sequence shown here is derived from an EMBL/GenBank/DDBJ whole genome shotgun (WGS) entry which is preliminary data.</text>
</comment>
<keyword evidence="2" id="KW-1185">Reference proteome</keyword>